<evidence type="ECO:0000313" key="1">
    <source>
        <dbReference type="EMBL" id="GMR49868.1"/>
    </source>
</evidence>
<sequence length="90" mass="9308">GSSVSASCPLACASTCASEGAPSLEEAPIVSCLDGREMRTCEQGDLTIDTEAGSFSYSKAVCMGDGRWVGFNCDGTAKYFTAPLKARCPL</sequence>
<accession>A0AAN5CSH9</accession>
<proteinExistence type="predicted"/>
<reference evidence="2" key="1">
    <citation type="submission" date="2022-10" db="EMBL/GenBank/DDBJ databases">
        <title>Genome assembly of Pristionchus species.</title>
        <authorList>
            <person name="Yoshida K."/>
            <person name="Sommer R.J."/>
        </authorList>
    </citation>
    <scope>NUCLEOTIDE SEQUENCE [LARGE SCALE GENOMIC DNA]</scope>
    <source>
        <strain evidence="2">RS5460</strain>
    </source>
</reference>
<feature type="non-terminal residue" evidence="1">
    <location>
        <position position="90"/>
    </location>
</feature>
<dbReference type="EMBL" id="BTRK01000004">
    <property type="protein sequence ID" value="GMR49868.1"/>
    <property type="molecule type" value="Genomic_DNA"/>
</dbReference>
<organism evidence="1 2">
    <name type="scientific">Pristionchus mayeri</name>
    <dbReference type="NCBI Taxonomy" id="1317129"/>
    <lineage>
        <taxon>Eukaryota</taxon>
        <taxon>Metazoa</taxon>
        <taxon>Ecdysozoa</taxon>
        <taxon>Nematoda</taxon>
        <taxon>Chromadorea</taxon>
        <taxon>Rhabditida</taxon>
        <taxon>Rhabditina</taxon>
        <taxon>Diplogasteromorpha</taxon>
        <taxon>Diplogasteroidea</taxon>
        <taxon>Neodiplogasteridae</taxon>
        <taxon>Pristionchus</taxon>
    </lineage>
</organism>
<dbReference type="AlphaFoldDB" id="A0AAN5CSH9"/>
<evidence type="ECO:0000313" key="2">
    <source>
        <dbReference type="Proteomes" id="UP001328107"/>
    </source>
</evidence>
<name>A0AAN5CSH9_9BILA</name>
<dbReference type="Proteomes" id="UP001328107">
    <property type="component" value="Unassembled WGS sequence"/>
</dbReference>
<feature type="non-terminal residue" evidence="1">
    <location>
        <position position="1"/>
    </location>
</feature>
<comment type="caution">
    <text evidence="1">The sequence shown here is derived from an EMBL/GenBank/DDBJ whole genome shotgun (WGS) entry which is preliminary data.</text>
</comment>
<keyword evidence="2" id="KW-1185">Reference proteome</keyword>
<gene>
    <name evidence="1" type="ORF">PMAYCL1PPCAC_20063</name>
</gene>
<protein>
    <submittedName>
        <fullName evidence="1">Uncharacterized protein</fullName>
    </submittedName>
</protein>